<dbReference type="InParanoid" id="E5A5E5"/>
<reference evidence="2" key="1">
    <citation type="journal article" date="2011" name="Nat. Commun.">
        <title>Effector diversification within compartments of the Leptosphaeria maculans genome affected by Repeat-Induced Point mutations.</title>
        <authorList>
            <person name="Rouxel T."/>
            <person name="Grandaubert J."/>
            <person name="Hane J.K."/>
            <person name="Hoede C."/>
            <person name="van de Wouw A.P."/>
            <person name="Couloux A."/>
            <person name="Dominguez V."/>
            <person name="Anthouard V."/>
            <person name="Bally P."/>
            <person name="Bourras S."/>
            <person name="Cozijnsen A.J."/>
            <person name="Ciuffetti L.M."/>
            <person name="Degrave A."/>
            <person name="Dilmaghani A."/>
            <person name="Duret L."/>
            <person name="Fudal I."/>
            <person name="Goodwin S.B."/>
            <person name="Gout L."/>
            <person name="Glaser N."/>
            <person name="Linglin J."/>
            <person name="Kema G.H.J."/>
            <person name="Lapalu N."/>
            <person name="Lawrence C.B."/>
            <person name="May K."/>
            <person name="Meyer M."/>
            <person name="Ollivier B."/>
            <person name="Poulain J."/>
            <person name="Schoch C.L."/>
            <person name="Simon A."/>
            <person name="Spatafora J.W."/>
            <person name="Stachowiak A."/>
            <person name="Turgeon B.G."/>
            <person name="Tyler B.M."/>
            <person name="Vincent D."/>
            <person name="Weissenbach J."/>
            <person name="Amselem J."/>
            <person name="Quesneville H."/>
            <person name="Oliver R.P."/>
            <person name="Wincker P."/>
            <person name="Balesdent M.-H."/>
            <person name="Howlett B.J."/>
        </authorList>
    </citation>
    <scope>NUCLEOTIDE SEQUENCE [LARGE SCALE GENOMIC DNA]</scope>
    <source>
        <strain evidence="2">JN3 / isolate v23.1.3 / race Av1-4-5-6-7-8</strain>
    </source>
</reference>
<accession>E5A5E5</accession>
<proteinExistence type="predicted"/>
<evidence type="ECO:0000313" key="1">
    <source>
        <dbReference type="EMBL" id="CBX98843.1"/>
    </source>
</evidence>
<protein>
    <submittedName>
        <fullName evidence="1">Predicted protein</fullName>
    </submittedName>
</protein>
<keyword evidence="2" id="KW-1185">Reference proteome</keyword>
<dbReference type="Proteomes" id="UP000002668">
    <property type="component" value="Genome"/>
</dbReference>
<name>E5A5E5_LEPMJ</name>
<organism evidence="2">
    <name type="scientific">Leptosphaeria maculans (strain JN3 / isolate v23.1.3 / race Av1-4-5-6-7-8)</name>
    <name type="common">Blackleg fungus</name>
    <name type="synonym">Phoma lingam</name>
    <dbReference type="NCBI Taxonomy" id="985895"/>
    <lineage>
        <taxon>Eukaryota</taxon>
        <taxon>Fungi</taxon>
        <taxon>Dikarya</taxon>
        <taxon>Ascomycota</taxon>
        <taxon>Pezizomycotina</taxon>
        <taxon>Dothideomycetes</taxon>
        <taxon>Pleosporomycetidae</taxon>
        <taxon>Pleosporales</taxon>
        <taxon>Pleosporineae</taxon>
        <taxon>Leptosphaeriaceae</taxon>
        <taxon>Plenodomus</taxon>
        <taxon>Plenodomus lingam/Leptosphaeria maculans species complex</taxon>
    </lineage>
</organism>
<dbReference type="EMBL" id="FP929134">
    <property type="protein sequence ID" value="CBX98843.1"/>
    <property type="molecule type" value="Genomic_DNA"/>
</dbReference>
<sequence>MRSCMNCEKQNTIHKTVKSLPSVRVYGLELGVSWVYSRRVGVEWGVAEVYYSMLF</sequence>
<gene>
    <name evidence="1" type="ORF">LEMA_uP080820.1</name>
</gene>
<evidence type="ECO:0000313" key="2">
    <source>
        <dbReference type="Proteomes" id="UP000002668"/>
    </source>
</evidence>
<dbReference type="AlphaFoldDB" id="E5A5E5"/>
<dbReference type="HOGENOM" id="CLU_3032822_0_0_1"/>
<dbReference type="VEuPathDB" id="FungiDB:LEMA_uP080820.1"/>